<sequence>MVSWIMAKNLDDCDSILKIFKKSDSEFFDKEIFFCKFLLNQIKI</sequence>
<proteinExistence type="predicted"/>
<dbReference type="AlphaFoldDB" id="A0A0M4NPH9"/>
<dbReference type="EMBL" id="CP012604">
    <property type="protein sequence ID" value="ALE41872.1"/>
    <property type="molecule type" value="Genomic_DNA"/>
</dbReference>
<accession>A0A0M4NPH9</accession>
<gene>
    <name evidence="1" type="ORF">G436_4745</name>
</gene>
<name>A0A0M4NPH9_LEPIR</name>
<protein>
    <submittedName>
        <fullName evidence="1">Uncharacterized protein</fullName>
    </submittedName>
</protein>
<evidence type="ECO:0000313" key="1">
    <source>
        <dbReference type="EMBL" id="ALE41872.1"/>
    </source>
</evidence>
<dbReference type="PATRIC" id="fig|1279460.3.peg.4850"/>
<reference evidence="1 2" key="1">
    <citation type="journal article" date="2015" name="Genome Announc.">
        <title>Whole-Genome Sequence of Leptospira interrogans Serovar Hardjo Subtype Hardjoprajitno Strain Norma, Isolated from Cattle in a Leptospirosis Outbreak in Brazil.</title>
        <authorList>
            <person name="Cosate M.R."/>
            <person name="Soares S.C."/>
            <person name="Mendes T.A."/>
            <person name="Raittz R.T."/>
            <person name="Moreira E.C."/>
            <person name="Leite R."/>
            <person name="Fernandes G.R."/>
            <person name="Haddad J.P."/>
            <person name="Ortega J.M."/>
        </authorList>
    </citation>
    <scope>NUCLEOTIDE SEQUENCE [LARGE SCALE GENOMIC DNA]</scope>
    <source>
        <strain evidence="1 2">Norma</strain>
    </source>
</reference>
<dbReference type="Proteomes" id="UP000056502">
    <property type="component" value="Chromosome II"/>
</dbReference>
<evidence type="ECO:0000313" key="2">
    <source>
        <dbReference type="Proteomes" id="UP000056502"/>
    </source>
</evidence>
<organism evidence="1">
    <name type="scientific">Leptospira interrogans serovar Hardjo str. Norma</name>
    <dbReference type="NCBI Taxonomy" id="1279460"/>
    <lineage>
        <taxon>Bacteria</taxon>
        <taxon>Pseudomonadati</taxon>
        <taxon>Spirochaetota</taxon>
        <taxon>Spirochaetia</taxon>
        <taxon>Leptospirales</taxon>
        <taxon>Leptospiraceae</taxon>
        <taxon>Leptospira</taxon>
    </lineage>
</organism>